<protein>
    <submittedName>
        <fullName evidence="2">Stage II sporulation protein P</fullName>
    </submittedName>
</protein>
<feature type="compositionally biased region" description="Basic and acidic residues" evidence="1">
    <location>
        <begin position="29"/>
        <end position="45"/>
    </location>
</feature>
<feature type="region of interest" description="Disordered" evidence="1">
    <location>
        <begin position="1"/>
        <end position="65"/>
    </location>
</feature>
<proteinExistence type="predicted"/>
<sequence>MREKFLLQEGVSEDEESETGDALEMPQTEEGKLHLDEALQKKLQEENQTGRGNGQESAQGGIQGNVSGNGMEMAQGETAGEDAFGFVKAQVRSQEYDWSYYQDFDALIKGFYAVDATTEASPDQMQLDQLLGKDLTIEKNPDVPQILIYHTHSQETFVDSVPGDTSTGIVGAGELLAQILREEYGYNVIHHTGEYDVESRDNAYSVSLPAIEQILAENPTIEVVIDLHRDAVLEGKLVTELNGKPTATFMFFNGLSYTKAAGNIAYLENPYIDENLAFSFQMQVIANEYYPGLTRRIYLKGYRYNMHLRPRSLLIELGAQTNTVEEIMNACAPIAHILDMELSGAGASWRQQAGD</sequence>
<accession>A0A9D2QIS8</accession>
<dbReference type="InterPro" id="IPR010897">
    <property type="entry name" value="Spore_II_P"/>
</dbReference>
<dbReference type="Pfam" id="PF07454">
    <property type="entry name" value="SpoIIP"/>
    <property type="match status" value="1"/>
</dbReference>
<comment type="caution">
    <text evidence="2">The sequence shown here is derived from an EMBL/GenBank/DDBJ whole genome shotgun (WGS) entry which is preliminary data.</text>
</comment>
<gene>
    <name evidence="2" type="ORF">H9926_02205</name>
</gene>
<evidence type="ECO:0000256" key="1">
    <source>
        <dbReference type="SAM" id="MobiDB-lite"/>
    </source>
</evidence>
<reference evidence="2" key="1">
    <citation type="journal article" date="2021" name="PeerJ">
        <title>Extensive microbial diversity within the chicken gut microbiome revealed by metagenomics and culture.</title>
        <authorList>
            <person name="Gilroy R."/>
            <person name="Ravi A."/>
            <person name="Getino M."/>
            <person name="Pursley I."/>
            <person name="Horton D.L."/>
            <person name="Alikhan N.F."/>
            <person name="Baker D."/>
            <person name="Gharbi K."/>
            <person name="Hall N."/>
            <person name="Watson M."/>
            <person name="Adriaenssens E.M."/>
            <person name="Foster-Nyarko E."/>
            <person name="Jarju S."/>
            <person name="Secka A."/>
            <person name="Antonio M."/>
            <person name="Oren A."/>
            <person name="Chaudhuri R.R."/>
            <person name="La Ragione R."/>
            <person name="Hildebrand F."/>
            <person name="Pallen M.J."/>
        </authorList>
    </citation>
    <scope>NUCLEOTIDE SEQUENCE</scope>
    <source>
        <strain evidence="2">ChiBcec1-1630</strain>
    </source>
</reference>
<reference evidence="2" key="2">
    <citation type="submission" date="2021-04" db="EMBL/GenBank/DDBJ databases">
        <authorList>
            <person name="Gilroy R."/>
        </authorList>
    </citation>
    <scope>NUCLEOTIDE SEQUENCE</scope>
    <source>
        <strain evidence="2">ChiBcec1-1630</strain>
    </source>
</reference>
<evidence type="ECO:0000313" key="2">
    <source>
        <dbReference type="EMBL" id="HJC86812.1"/>
    </source>
</evidence>
<feature type="compositionally biased region" description="Polar residues" evidence="1">
    <location>
        <begin position="46"/>
        <end position="65"/>
    </location>
</feature>
<evidence type="ECO:0000313" key="3">
    <source>
        <dbReference type="Proteomes" id="UP000823922"/>
    </source>
</evidence>
<name>A0A9D2QIS8_9FIRM</name>
<organism evidence="2 3">
    <name type="scientific">Candidatus Eisenbergiella intestinigallinarum</name>
    <dbReference type="NCBI Taxonomy" id="2838549"/>
    <lineage>
        <taxon>Bacteria</taxon>
        <taxon>Bacillati</taxon>
        <taxon>Bacillota</taxon>
        <taxon>Clostridia</taxon>
        <taxon>Lachnospirales</taxon>
        <taxon>Lachnospiraceae</taxon>
        <taxon>Eisenbergiella</taxon>
    </lineage>
</organism>
<dbReference type="Proteomes" id="UP000823922">
    <property type="component" value="Unassembled WGS sequence"/>
</dbReference>
<feature type="compositionally biased region" description="Acidic residues" evidence="1">
    <location>
        <begin position="11"/>
        <end position="21"/>
    </location>
</feature>
<dbReference type="AlphaFoldDB" id="A0A9D2QIS8"/>
<dbReference type="EMBL" id="DWVS01000047">
    <property type="protein sequence ID" value="HJC86812.1"/>
    <property type="molecule type" value="Genomic_DNA"/>
</dbReference>